<dbReference type="PANTHER" id="PTHR15835:SF6">
    <property type="entry name" value="ZINC FINGER C3HC-TYPE PROTEIN 1"/>
    <property type="match status" value="1"/>
</dbReference>
<evidence type="ECO:0000256" key="1">
    <source>
        <dbReference type="ARBA" id="ARBA00004123"/>
    </source>
</evidence>
<protein>
    <recommendedName>
        <fullName evidence="4">C3HC-type domain-containing protein</fullName>
    </recommendedName>
</protein>
<dbReference type="GO" id="GO:0005634">
    <property type="term" value="C:nucleus"/>
    <property type="evidence" value="ECO:0007669"/>
    <property type="project" value="UniProtKB-SubCell"/>
</dbReference>
<keyword evidence="2" id="KW-0539">Nucleus</keyword>
<comment type="caution">
    <text evidence="5">The sequence shown here is derived from an EMBL/GenBank/DDBJ whole genome shotgun (WGS) entry which is preliminary data.</text>
</comment>
<feature type="compositionally biased region" description="Low complexity" evidence="3">
    <location>
        <begin position="19"/>
        <end position="34"/>
    </location>
</feature>
<name>A0A9Q1L0K6_9CARY</name>
<dbReference type="InterPro" id="IPR012935">
    <property type="entry name" value="NuBaID_N"/>
</dbReference>
<dbReference type="PANTHER" id="PTHR15835">
    <property type="entry name" value="NUCLEAR-INTERACTING PARTNER OF ALK"/>
    <property type="match status" value="1"/>
</dbReference>
<evidence type="ECO:0000313" key="5">
    <source>
        <dbReference type="EMBL" id="KAJ8452211.1"/>
    </source>
</evidence>
<evidence type="ECO:0000256" key="2">
    <source>
        <dbReference type="ARBA" id="ARBA00023242"/>
    </source>
</evidence>
<keyword evidence="6" id="KW-1185">Reference proteome</keyword>
<dbReference type="GO" id="GO:0008270">
    <property type="term" value="F:zinc ion binding"/>
    <property type="evidence" value="ECO:0007669"/>
    <property type="project" value="InterPro"/>
</dbReference>
<evidence type="ECO:0000313" key="6">
    <source>
        <dbReference type="Proteomes" id="UP001153076"/>
    </source>
</evidence>
<accession>A0A9Q1L0K6</accession>
<evidence type="ECO:0000256" key="3">
    <source>
        <dbReference type="SAM" id="MobiDB-lite"/>
    </source>
</evidence>
<sequence length="646" mass="70405">MAEDTEKKFHSIMEKLFSSPKSNLSLSSSLSPSSAQNTRGQKRLYSAMELASRRDKSEGIVSVAQAPPCRPWDRGDLTRRLATFKSMLWFAKPKVMDAVNCARRGWINVDLDIVACEVCGARLQFSTPSSWNQEQVEKAALVASLKLDAGHKLLCPWVNNACDENLAFFPPMPTSVLVDHYKERSSSLLQLAALPVISTSVLESMRSPQLEHFLKQSITVESGEASNGSSSIEHLGNNAEALSAHMYYQAHRVLSLCGWEPRLLPYTVDCSDHSKQSANSADLSSMSHVAAGEISNKLCVYVSDSGDSGKENGDALASGVYYDPNSTILECKLCGAGIGLWAFPTVPRPLELVRLVGYTEIDGRDSEERKNSGIENKADNGRTDYNTVKENKLNLTIAGGPPPMQQNFRARISLPVVGRNVRARLSYELSQLRNTSEQVHTSLNIIEEGSTENVLNAEAGSSRTDNLAAVENTEVLNYAIGGSDVSGIGQQDNVAISEFSSAIVDEGSNLQQKPLDSTAVGKETSSVASGGQRKNESGDAAELALQKDVSTTSIERYSVRHFPDKRMEFDPISRHRHFCPWVKSSGSAAPGWQQTLSALQKEKVFLLPESKDSASSPSLIKVDDPITSIRKLFESPPSKRAKLTSS</sequence>
<evidence type="ECO:0000259" key="4">
    <source>
        <dbReference type="Pfam" id="PF07967"/>
    </source>
</evidence>
<proteinExistence type="predicted"/>
<dbReference type="EMBL" id="JAKOGI010000005">
    <property type="protein sequence ID" value="KAJ8452211.1"/>
    <property type="molecule type" value="Genomic_DNA"/>
</dbReference>
<feature type="domain" description="C3HC-type" evidence="4">
    <location>
        <begin position="71"/>
        <end position="196"/>
    </location>
</feature>
<dbReference type="AlphaFoldDB" id="A0A9Q1L0K6"/>
<feature type="region of interest" description="Disordered" evidence="3">
    <location>
        <begin position="364"/>
        <end position="383"/>
    </location>
</feature>
<feature type="region of interest" description="Disordered" evidence="3">
    <location>
        <begin position="510"/>
        <end position="541"/>
    </location>
</feature>
<dbReference type="Pfam" id="PF07967">
    <property type="entry name" value="zf-C3HC"/>
    <property type="match status" value="1"/>
</dbReference>
<organism evidence="5 6">
    <name type="scientific">Carnegiea gigantea</name>
    <dbReference type="NCBI Taxonomy" id="171969"/>
    <lineage>
        <taxon>Eukaryota</taxon>
        <taxon>Viridiplantae</taxon>
        <taxon>Streptophyta</taxon>
        <taxon>Embryophyta</taxon>
        <taxon>Tracheophyta</taxon>
        <taxon>Spermatophyta</taxon>
        <taxon>Magnoliopsida</taxon>
        <taxon>eudicotyledons</taxon>
        <taxon>Gunneridae</taxon>
        <taxon>Pentapetalae</taxon>
        <taxon>Caryophyllales</taxon>
        <taxon>Cactineae</taxon>
        <taxon>Cactaceae</taxon>
        <taxon>Cactoideae</taxon>
        <taxon>Echinocereeae</taxon>
        <taxon>Carnegiea</taxon>
    </lineage>
</organism>
<dbReference type="Proteomes" id="UP001153076">
    <property type="component" value="Unassembled WGS sequence"/>
</dbReference>
<dbReference type="OrthoDB" id="614844at2759"/>
<comment type="subcellular location">
    <subcellularLocation>
        <location evidence="1">Nucleus</location>
    </subcellularLocation>
</comment>
<feature type="region of interest" description="Disordered" evidence="3">
    <location>
        <begin position="19"/>
        <end position="41"/>
    </location>
</feature>
<reference evidence="5" key="1">
    <citation type="submission" date="2022-04" db="EMBL/GenBank/DDBJ databases">
        <title>Carnegiea gigantea Genome sequencing and assembly v2.</title>
        <authorList>
            <person name="Copetti D."/>
            <person name="Sanderson M.J."/>
            <person name="Burquez A."/>
            <person name="Wojciechowski M.F."/>
        </authorList>
    </citation>
    <scope>NUCLEOTIDE SEQUENCE</scope>
    <source>
        <strain evidence="5">SGP5-SGP5p</strain>
        <tissue evidence="5">Aerial part</tissue>
    </source>
</reference>
<gene>
    <name evidence="5" type="ORF">Cgig2_006016</name>
</gene>